<dbReference type="PATRIC" id="fig|157838.3.peg.4588"/>
<evidence type="ECO:0000313" key="3">
    <source>
        <dbReference type="Proteomes" id="UP000051888"/>
    </source>
</evidence>
<feature type="chain" id="PRO_5039712880" evidence="1">
    <location>
        <begin position="22"/>
        <end position="60"/>
    </location>
</feature>
<dbReference type="Proteomes" id="UP000051888">
    <property type="component" value="Unassembled WGS sequence"/>
</dbReference>
<dbReference type="AlphaFoldDB" id="A0A0Q3WS60"/>
<organism evidence="2 3">
    <name type="scientific">Heyndrickxia shackletonii</name>
    <dbReference type="NCBI Taxonomy" id="157838"/>
    <lineage>
        <taxon>Bacteria</taxon>
        <taxon>Bacillati</taxon>
        <taxon>Bacillota</taxon>
        <taxon>Bacilli</taxon>
        <taxon>Bacillales</taxon>
        <taxon>Bacillaceae</taxon>
        <taxon>Heyndrickxia</taxon>
    </lineage>
</organism>
<name>A0A0Q3WS60_9BACI</name>
<evidence type="ECO:0000256" key="1">
    <source>
        <dbReference type="SAM" id="SignalP"/>
    </source>
</evidence>
<keyword evidence="1" id="KW-0732">Signal</keyword>
<accession>A0A0Q3WS60</accession>
<protein>
    <submittedName>
        <fullName evidence="2">Uncharacterized protein</fullName>
    </submittedName>
</protein>
<dbReference type="RefSeq" id="WP_055741735.1">
    <property type="nucleotide sequence ID" value="NZ_JAAIWL010000023.1"/>
</dbReference>
<feature type="signal peptide" evidence="1">
    <location>
        <begin position="1"/>
        <end position="21"/>
    </location>
</feature>
<proteinExistence type="predicted"/>
<keyword evidence="3" id="KW-1185">Reference proteome</keyword>
<comment type="caution">
    <text evidence="2">The sequence shown here is derived from an EMBL/GenBank/DDBJ whole genome shotgun (WGS) entry which is preliminary data.</text>
</comment>
<evidence type="ECO:0000313" key="2">
    <source>
        <dbReference type="EMBL" id="KQL51429.1"/>
    </source>
</evidence>
<sequence length="60" mass="6423">MKKIILSLGIGALLMSGAFVTSQTLQNNNDKSSDTKNVAIGEKEPRLFSTYSASAFSVEL</sequence>
<reference evidence="2 3" key="1">
    <citation type="submission" date="2015-09" db="EMBL/GenBank/DDBJ databases">
        <title>Genome sequencing project for genomic taxonomy and phylogenomics of Bacillus-like bacteria.</title>
        <authorList>
            <person name="Liu B."/>
            <person name="Wang J."/>
            <person name="Zhu Y."/>
            <person name="Liu G."/>
            <person name="Chen Q."/>
            <person name="Chen Z."/>
            <person name="Lan J."/>
            <person name="Che J."/>
            <person name="Ge C."/>
            <person name="Shi H."/>
            <person name="Pan Z."/>
            <person name="Liu X."/>
        </authorList>
    </citation>
    <scope>NUCLEOTIDE SEQUENCE [LARGE SCALE GENOMIC DNA]</scope>
    <source>
        <strain evidence="2 3">LMG 18435</strain>
    </source>
</reference>
<dbReference type="EMBL" id="LJJC01000006">
    <property type="protein sequence ID" value="KQL51429.1"/>
    <property type="molecule type" value="Genomic_DNA"/>
</dbReference>
<gene>
    <name evidence="2" type="ORF">AN964_20910</name>
</gene>